<dbReference type="Proteomes" id="UP000009309">
    <property type="component" value="Unassembled WGS sequence"/>
</dbReference>
<dbReference type="AlphaFoldDB" id="I2GRP1"/>
<organism evidence="1 2">
    <name type="scientific">Fibrisoma limi BUZ 3</name>
    <dbReference type="NCBI Taxonomy" id="1185876"/>
    <lineage>
        <taxon>Bacteria</taxon>
        <taxon>Pseudomonadati</taxon>
        <taxon>Bacteroidota</taxon>
        <taxon>Cytophagia</taxon>
        <taxon>Cytophagales</taxon>
        <taxon>Spirosomataceae</taxon>
        <taxon>Fibrisoma</taxon>
    </lineage>
</organism>
<reference evidence="1 2" key="1">
    <citation type="journal article" date="2012" name="J. Bacteriol.">
        <title>Genome Sequence of the Filamentous Bacterium Fibrisoma limi BUZ 3T.</title>
        <authorList>
            <person name="Filippini M."/>
            <person name="Qi W."/>
            <person name="Jaenicke S."/>
            <person name="Goesmann A."/>
            <person name="Smits T.H."/>
            <person name="Bagheri H.C."/>
        </authorList>
    </citation>
    <scope>NUCLEOTIDE SEQUENCE [LARGE SCALE GENOMIC DNA]</scope>
    <source>
        <strain evidence="2">BUZ 3T</strain>
    </source>
</reference>
<sequence>MKFCPLPELWFIGQSYQSHLRVLKFTFVGTSGGGIGYQSHLRVLKFLTIRFSAGSAEGINRTFGY</sequence>
<name>I2GRP1_9BACT</name>
<protein>
    <submittedName>
        <fullName evidence="1">Uncharacterized protein</fullName>
    </submittedName>
</protein>
<evidence type="ECO:0000313" key="2">
    <source>
        <dbReference type="Proteomes" id="UP000009309"/>
    </source>
</evidence>
<keyword evidence="2" id="KW-1185">Reference proteome</keyword>
<proteinExistence type="predicted"/>
<gene>
    <name evidence="1" type="ORF">BN8_05928</name>
</gene>
<dbReference type="EMBL" id="CAIT01000009">
    <property type="protein sequence ID" value="CCH56569.1"/>
    <property type="molecule type" value="Genomic_DNA"/>
</dbReference>
<accession>I2GRP1</accession>
<evidence type="ECO:0000313" key="1">
    <source>
        <dbReference type="EMBL" id="CCH56569.1"/>
    </source>
</evidence>
<comment type="caution">
    <text evidence="1">The sequence shown here is derived from an EMBL/GenBank/DDBJ whole genome shotgun (WGS) entry which is preliminary data.</text>
</comment>